<accession>A0A7C3V057</accession>
<dbReference type="PANTHER" id="PTHR17224:SF1">
    <property type="entry name" value="PEPTIDYL-TRNA HYDROLASE"/>
    <property type="match status" value="1"/>
</dbReference>
<comment type="caution">
    <text evidence="7">The sequence shown here is derived from an EMBL/GenBank/DDBJ whole genome shotgun (WGS) entry which is preliminary data.</text>
</comment>
<dbReference type="PANTHER" id="PTHR17224">
    <property type="entry name" value="PEPTIDYL-TRNA HYDROLASE"/>
    <property type="match status" value="1"/>
</dbReference>
<organism evidence="7">
    <name type="scientific">Desulfobacca acetoxidans</name>
    <dbReference type="NCBI Taxonomy" id="60893"/>
    <lineage>
        <taxon>Bacteria</taxon>
        <taxon>Pseudomonadati</taxon>
        <taxon>Thermodesulfobacteriota</taxon>
        <taxon>Desulfobaccia</taxon>
        <taxon>Desulfobaccales</taxon>
        <taxon>Desulfobaccaceae</taxon>
        <taxon>Desulfobacca</taxon>
    </lineage>
</organism>
<feature type="binding site" evidence="6">
    <location>
        <position position="80"/>
    </location>
    <ligand>
        <name>tRNA</name>
        <dbReference type="ChEBI" id="CHEBI:17843"/>
    </ligand>
</feature>
<dbReference type="InterPro" id="IPR001328">
    <property type="entry name" value="Pept_tRNA_hydro"/>
</dbReference>
<sequence>MSPPPADPQPRTSAAHPWLIVGLGNPGPRYAATPHNLGFLVVNLLAEQLGLPLTKKTMEARWGKGRLDGETVILAQPQTYMNLSGRSVAQLLRYFELAPASLVVVHDDLDVPEGRLKLARGGGAGGHKGVLSIVAALNTADFYRVKLGIGRPPPVMAPEDYVLRPFPPETWEAVRTLVERGARAVVTLVTKGLAAAQNQFHGAAVVEPE</sequence>
<evidence type="ECO:0000313" key="7">
    <source>
        <dbReference type="EMBL" id="HGF34501.1"/>
    </source>
</evidence>
<reference evidence="7" key="1">
    <citation type="journal article" date="2020" name="mSystems">
        <title>Genome- and Community-Level Interaction Insights into Carbon Utilization and Element Cycling Functions of Hydrothermarchaeota in Hydrothermal Sediment.</title>
        <authorList>
            <person name="Zhou Z."/>
            <person name="Liu Y."/>
            <person name="Xu W."/>
            <person name="Pan J."/>
            <person name="Luo Z.H."/>
            <person name="Li M."/>
        </authorList>
    </citation>
    <scope>NUCLEOTIDE SEQUENCE [LARGE SCALE GENOMIC DNA]</scope>
    <source>
        <strain evidence="7">SpSt-897</strain>
    </source>
</reference>
<proteinExistence type="inferred from homology"/>
<gene>
    <name evidence="6" type="primary">pth</name>
    <name evidence="7" type="ORF">ENW96_08975</name>
</gene>
<comment type="function">
    <text evidence="6">Catalyzes the release of premature peptidyl moieties from peptidyl-tRNA molecules trapped in stalled 50S ribosomal subunits, and thus maintains levels of free tRNAs and 50S ribosomes.</text>
</comment>
<evidence type="ECO:0000256" key="6">
    <source>
        <dbReference type="HAMAP-Rule" id="MF_00083"/>
    </source>
</evidence>
<dbReference type="NCBIfam" id="TIGR00447">
    <property type="entry name" value="pth"/>
    <property type="match status" value="1"/>
</dbReference>
<protein>
    <recommendedName>
        <fullName evidence="5 6">Peptidyl-tRNA hydrolase</fullName>
        <shortName evidence="6">Pth</shortName>
        <ecNumber evidence="1 6">3.1.1.29</ecNumber>
    </recommendedName>
</protein>
<dbReference type="GO" id="GO:0000049">
    <property type="term" value="F:tRNA binding"/>
    <property type="evidence" value="ECO:0007669"/>
    <property type="project" value="UniProtKB-UniRule"/>
</dbReference>
<feature type="active site" description="Proton acceptor" evidence="6">
    <location>
        <position position="35"/>
    </location>
</feature>
<dbReference type="GO" id="GO:0004045">
    <property type="term" value="F:peptidyl-tRNA hydrolase activity"/>
    <property type="evidence" value="ECO:0007669"/>
    <property type="project" value="UniProtKB-UniRule"/>
</dbReference>
<dbReference type="GO" id="GO:0006515">
    <property type="term" value="P:protein quality control for misfolded or incompletely synthesized proteins"/>
    <property type="evidence" value="ECO:0007669"/>
    <property type="project" value="UniProtKB-UniRule"/>
</dbReference>
<dbReference type="EC" id="3.1.1.29" evidence="1 6"/>
<dbReference type="Gene3D" id="3.40.50.1470">
    <property type="entry name" value="Peptidyl-tRNA hydrolase"/>
    <property type="match status" value="1"/>
</dbReference>
<comment type="similarity">
    <text evidence="6">Belongs to the PTH family.</text>
</comment>
<comment type="subunit">
    <text evidence="6">Monomer.</text>
</comment>
<feature type="site" description="Stabilizes the basic form of H active site to accept a proton" evidence="6">
    <location>
        <position position="107"/>
    </location>
</feature>
<dbReference type="Pfam" id="PF01195">
    <property type="entry name" value="Pept_tRNA_hydro"/>
    <property type="match status" value="1"/>
</dbReference>
<keyword evidence="4 6" id="KW-0694">RNA-binding</keyword>
<keyword evidence="2 6" id="KW-0820">tRNA-binding</keyword>
<dbReference type="HAMAP" id="MF_00083">
    <property type="entry name" value="Pept_tRNA_hydro_bact"/>
    <property type="match status" value="1"/>
</dbReference>
<dbReference type="InterPro" id="IPR036416">
    <property type="entry name" value="Pept_tRNA_hydro_sf"/>
</dbReference>
<dbReference type="FunFam" id="3.40.50.1470:FF:000001">
    <property type="entry name" value="Peptidyl-tRNA hydrolase"/>
    <property type="match status" value="1"/>
</dbReference>
<dbReference type="AlphaFoldDB" id="A0A7C3V057"/>
<dbReference type="GO" id="GO:0072344">
    <property type="term" value="P:rescue of stalled ribosome"/>
    <property type="evidence" value="ECO:0007669"/>
    <property type="project" value="UniProtKB-UniRule"/>
</dbReference>
<dbReference type="CDD" id="cd00462">
    <property type="entry name" value="PTH"/>
    <property type="match status" value="1"/>
</dbReference>
<dbReference type="EMBL" id="DTMF01000216">
    <property type="protein sequence ID" value="HGF34501.1"/>
    <property type="molecule type" value="Genomic_DNA"/>
</dbReference>
<comment type="caution">
    <text evidence="6">Lacks conserved residue(s) required for the propagation of feature annotation.</text>
</comment>
<keyword evidence="3 6" id="KW-0378">Hydrolase</keyword>
<keyword evidence="6" id="KW-0963">Cytoplasm</keyword>
<feature type="binding site" evidence="6">
    <location>
        <position position="30"/>
    </location>
    <ligand>
        <name>tRNA</name>
        <dbReference type="ChEBI" id="CHEBI:17843"/>
    </ligand>
</feature>
<feature type="site" description="Discriminates between blocked and unblocked aminoacyl-tRNA" evidence="6">
    <location>
        <position position="25"/>
    </location>
</feature>
<dbReference type="GO" id="GO:0005737">
    <property type="term" value="C:cytoplasm"/>
    <property type="evidence" value="ECO:0007669"/>
    <property type="project" value="UniProtKB-SubCell"/>
</dbReference>
<evidence type="ECO:0000256" key="2">
    <source>
        <dbReference type="ARBA" id="ARBA00022555"/>
    </source>
</evidence>
<comment type="function">
    <text evidence="6">Hydrolyzes ribosome-free peptidyl-tRNAs (with 1 or more amino acids incorporated), which drop off the ribosome during protein synthesis, or as a result of ribosome stalling.</text>
</comment>
<comment type="subcellular location">
    <subcellularLocation>
        <location evidence="6">Cytoplasm</location>
    </subcellularLocation>
</comment>
<evidence type="ECO:0000256" key="5">
    <source>
        <dbReference type="ARBA" id="ARBA00050038"/>
    </source>
</evidence>
<evidence type="ECO:0000256" key="3">
    <source>
        <dbReference type="ARBA" id="ARBA00022801"/>
    </source>
</evidence>
<feature type="binding site" evidence="6">
    <location>
        <position position="82"/>
    </location>
    <ligand>
        <name>tRNA</name>
        <dbReference type="ChEBI" id="CHEBI:17843"/>
    </ligand>
</feature>
<dbReference type="SUPFAM" id="SSF53178">
    <property type="entry name" value="Peptidyl-tRNA hydrolase-like"/>
    <property type="match status" value="1"/>
</dbReference>
<evidence type="ECO:0000256" key="4">
    <source>
        <dbReference type="ARBA" id="ARBA00022884"/>
    </source>
</evidence>
<name>A0A7C3V057_9BACT</name>
<evidence type="ECO:0000256" key="1">
    <source>
        <dbReference type="ARBA" id="ARBA00013260"/>
    </source>
</evidence>
<comment type="catalytic activity">
    <reaction evidence="6">
        <text>an N-acyl-L-alpha-aminoacyl-tRNA + H2O = an N-acyl-L-amino acid + a tRNA + H(+)</text>
        <dbReference type="Rhea" id="RHEA:54448"/>
        <dbReference type="Rhea" id="RHEA-COMP:10123"/>
        <dbReference type="Rhea" id="RHEA-COMP:13883"/>
        <dbReference type="ChEBI" id="CHEBI:15377"/>
        <dbReference type="ChEBI" id="CHEBI:15378"/>
        <dbReference type="ChEBI" id="CHEBI:59874"/>
        <dbReference type="ChEBI" id="CHEBI:78442"/>
        <dbReference type="ChEBI" id="CHEBI:138191"/>
        <dbReference type="EC" id="3.1.1.29"/>
    </reaction>
</comment>